<keyword evidence="12" id="KW-1185">Reference proteome</keyword>
<evidence type="ECO:0000313" key="12">
    <source>
        <dbReference type="Proteomes" id="UP001208570"/>
    </source>
</evidence>
<evidence type="ECO:0000256" key="8">
    <source>
        <dbReference type="ARBA" id="ARBA00023242"/>
    </source>
</evidence>
<dbReference type="PANTHER" id="PTHR10373">
    <property type="entry name" value="TRANSCRIPTION FACTOR 7 FAMILY MEMBER"/>
    <property type="match status" value="1"/>
</dbReference>
<evidence type="ECO:0000256" key="1">
    <source>
        <dbReference type="ARBA" id="ARBA00004123"/>
    </source>
</evidence>
<sequence length="271" mass="30135">MYLFPFHLQGSKVLPSPPPGLAPFYMYPPNDHFSPPPAHMGIPPVHIDPKTGLPRPMYGIPPHPGQAPLLYPEISQWPGPPGYPISAAGLRASYHSSLNSSPLSRFSPPGILPPGLSHLPPAAIVTPGPKQEISGLLNGDSHRPNTLQGVPDNRDINSNPQPEKKKPYIRKPLNAFMLFMKEERQKVIEECTLKESAAINQILGRKRAVLMLQVIVLLINDRSTHMRPVQCSPFAGYCYYLLNGLIDIIACAHTHRLRERERERESKKLLS</sequence>
<reference evidence="11" key="1">
    <citation type="journal article" date="2023" name="Mol. Biol. Evol.">
        <title>Third-Generation Sequencing Reveals the Adaptive Role of the Epigenome in Three Deep-Sea Polychaetes.</title>
        <authorList>
            <person name="Perez M."/>
            <person name="Aroh O."/>
            <person name="Sun Y."/>
            <person name="Lan Y."/>
            <person name="Juniper S.K."/>
            <person name="Young C.R."/>
            <person name="Angers B."/>
            <person name="Qian P.Y."/>
        </authorList>
    </citation>
    <scope>NUCLEOTIDE SEQUENCE</scope>
    <source>
        <strain evidence="11">P08H-3</strain>
    </source>
</reference>
<dbReference type="InterPro" id="IPR024940">
    <property type="entry name" value="TCF/LEF"/>
</dbReference>
<comment type="caution">
    <text evidence="11">The sequence shown here is derived from an EMBL/GenBank/DDBJ whole genome shotgun (WGS) entry which is preliminary data.</text>
</comment>
<name>A0AAD9JCC1_9ANNE</name>
<feature type="domain" description="HMG box" evidence="10">
    <location>
        <begin position="170"/>
        <end position="206"/>
    </location>
</feature>
<dbReference type="InterPro" id="IPR009071">
    <property type="entry name" value="HMG_box_dom"/>
</dbReference>
<organism evidence="11 12">
    <name type="scientific">Paralvinella palmiformis</name>
    <dbReference type="NCBI Taxonomy" id="53620"/>
    <lineage>
        <taxon>Eukaryota</taxon>
        <taxon>Metazoa</taxon>
        <taxon>Spiralia</taxon>
        <taxon>Lophotrochozoa</taxon>
        <taxon>Annelida</taxon>
        <taxon>Polychaeta</taxon>
        <taxon>Sedentaria</taxon>
        <taxon>Canalipalpata</taxon>
        <taxon>Terebellida</taxon>
        <taxon>Terebelliformia</taxon>
        <taxon>Alvinellidae</taxon>
        <taxon>Paralvinella</taxon>
    </lineage>
</organism>
<dbReference type="GO" id="GO:0000981">
    <property type="term" value="F:DNA-binding transcription factor activity, RNA polymerase II-specific"/>
    <property type="evidence" value="ECO:0007669"/>
    <property type="project" value="TreeGrafter"/>
</dbReference>
<dbReference type="SUPFAM" id="SSF47095">
    <property type="entry name" value="HMG-box"/>
    <property type="match status" value="1"/>
</dbReference>
<comment type="subcellular location">
    <subcellularLocation>
        <location evidence="1">Nucleus</location>
    </subcellularLocation>
</comment>
<dbReference type="GO" id="GO:0000785">
    <property type="term" value="C:chromatin"/>
    <property type="evidence" value="ECO:0007669"/>
    <property type="project" value="TreeGrafter"/>
</dbReference>
<dbReference type="Pfam" id="PF00505">
    <property type="entry name" value="HMG_box"/>
    <property type="match status" value="1"/>
</dbReference>
<accession>A0AAD9JCC1</accession>
<dbReference type="GO" id="GO:0060070">
    <property type="term" value="P:canonical Wnt signaling pathway"/>
    <property type="evidence" value="ECO:0007669"/>
    <property type="project" value="TreeGrafter"/>
</dbReference>
<protein>
    <recommendedName>
        <fullName evidence="10">HMG box domain-containing protein</fullName>
    </recommendedName>
</protein>
<evidence type="ECO:0000256" key="2">
    <source>
        <dbReference type="ARBA" id="ARBA00006569"/>
    </source>
</evidence>
<evidence type="ECO:0000256" key="7">
    <source>
        <dbReference type="ARBA" id="ARBA00023163"/>
    </source>
</evidence>
<evidence type="ECO:0000256" key="9">
    <source>
        <dbReference type="SAM" id="MobiDB-lite"/>
    </source>
</evidence>
<keyword evidence="4" id="KW-0805">Transcription regulation</keyword>
<gene>
    <name evidence="11" type="ORF">LSH36_409g02010</name>
</gene>
<dbReference type="Proteomes" id="UP001208570">
    <property type="component" value="Unassembled WGS sequence"/>
</dbReference>
<evidence type="ECO:0000256" key="6">
    <source>
        <dbReference type="ARBA" id="ARBA00023159"/>
    </source>
</evidence>
<evidence type="ECO:0000313" key="11">
    <source>
        <dbReference type="EMBL" id="KAK2150361.1"/>
    </source>
</evidence>
<dbReference type="InterPro" id="IPR036910">
    <property type="entry name" value="HMG_box_dom_sf"/>
</dbReference>
<dbReference type="PANTHER" id="PTHR10373:SF38">
    <property type="entry name" value="PROTEIN PANGOLIN, ISOFORM J"/>
    <property type="match status" value="1"/>
</dbReference>
<evidence type="ECO:0000256" key="5">
    <source>
        <dbReference type="ARBA" id="ARBA00023125"/>
    </source>
</evidence>
<evidence type="ECO:0000259" key="10">
    <source>
        <dbReference type="Pfam" id="PF00505"/>
    </source>
</evidence>
<keyword evidence="7" id="KW-0804">Transcription</keyword>
<feature type="region of interest" description="Disordered" evidence="9">
    <location>
        <begin position="136"/>
        <end position="166"/>
    </location>
</feature>
<dbReference type="GO" id="GO:0000978">
    <property type="term" value="F:RNA polymerase II cis-regulatory region sequence-specific DNA binding"/>
    <property type="evidence" value="ECO:0007669"/>
    <property type="project" value="TreeGrafter"/>
</dbReference>
<comment type="similarity">
    <text evidence="2">Belongs to the TCF/LEF family.</text>
</comment>
<keyword evidence="8" id="KW-0539">Nucleus</keyword>
<keyword evidence="5" id="KW-0238">DNA-binding</keyword>
<evidence type="ECO:0000256" key="4">
    <source>
        <dbReference type="ARBA" id="ARBA00023015"/>
    </source>
</evidence>
<dbReference type="AlphaFoldDB" id="A0AAD9JCC1"/>
<dbReference type="Gene3D" id="1.10.30.10">
    <property type="entry name" value="High mobility group box domain"/>
    <property type="match status" value="1"/>
</dbReference>
<proteinExistence type="inferred from homology"/>
<dbReference type="GO" id="GO:1990907">
    <property type="term" value="C:beta-catenin-TCF complex"/>
    <property type="evidence" value="ECO:0007669"/>
    <property type="project" value="TreeGrafter"/>
</dbReference>
<keyword evidence="6" id="KW-0010">Activator</keyword>
<evidence type="ECO:0000256" key="3">
    <source>
        <dbReference type="ARBA" id="ARBA00022687"/>
    </source>
</evidence>
<keyword evidence="3" id="KW-0879">Wnt signaling pathway</keyword>
<dbReference type="EMBL" id="JAODUP010000409">
    <property type="protein sequence ID" value="KAK2150361.1"/>
    <property type="molecule type" value="Genomic_DNA"/>
</dbReference>